<feature type="transmembrane region" description="Helical" evidence="7">
    <location>
        <begin position="224"/>
        <end position="241"/>
    </location>
</feature>
<dbReference type="Pfam" id="PF05977">
    <property type="entry name" value="MFS_3"/>
    <property type="match status" value="1"/>
</dbReference>
<feature type="transmembrane region" description="Helical" evidence="7">
    <location>
        <begin position="48"/>
        <end position="69"/>
    </location>
</feature>
<feature type="transmembrane region" description="Helical" evidence="7">
    <location>
        <begin position="312"/>
        <end position="334"/>
    </location>
</feature>
<evidence type="ECO:0000313" key="10">
    <source>
        <dbReference type="EMBL" id="CAB4936516.1"/>
    </source>
</evidence>
<evidence type="ECO:0000256" key="6">
    <source>
        <dbReference type="ARBA" id="ARBA00023136"/>
    </source>
</evidence>
<evidence type="ECO:0000313" key="8">
    <source>
        <dbReference type="EMBL" id="CAB4775423.1"/>
    </source>
</evidence>
<feature type="transmembrane region" description="Helical" evidence="7">
    <location>
        <begin position="261"/>
        <end position="281"/>
    </location>
</feature>
<dbReference type="PANTHER" id="PTHR23513:SF11">
    <property type="entry name" value="STAPHYLOFERRIN A TRANSPORTER"/>
    <property type="match status" value="1"/>
</dbReference>
<feature type="transmembrane region" description="Helical" evidence="7">
    <location>
        <begin position="20"/>
        <end position="42"/>
    </location>
</feature>
<accession>A0A6J7J0A7</accession>
<comment type="subcellular location">
    <subcellularLocation>
        <location evidence="1">Cell membrane</location>
        <topology evidence="1">Multi-pass membrane protein</topology>
    </subcellularLocation>
</comment>
<evidence type="ECO:0000256" key="5">
    <source>
        <dbReference type="ARBA" id="ARBA00022989"/>
    </source>
</evidence>
<feature type="transmembrane region" description="Helical" evidence="7">
    <location>
        <begin position="163"/>
        <end position="193"/>
    </location>
</feature>
<dbReference type="EMBL" id="CAFBMH010000182">
    <property type="protein sequence ID" value="CAB4936516.1"/>
    <property type="molecule type" value="Genomic_DNA"/>
</dbReference>
<feature type="transmembrane region" description="Helical" evidence="7">
    <location>
        <begin position="375"/>
        <end position="393"/>
    </location>
</feature>
<dbReference type="InterPro" id="IPR036259">
    <property type="entry name" value="MFS_trans_sf"/>
</dbReference>
<dbReference type="Gene3D" id="1.20.1250.20">
    <property type="entry name" value="MFS general substrate transporter like domains"/>
    <property type="match status" value="1"/>
</dbReference>
<dbReference type="InterPro" id="IPR010290">
    <property type="entry name" value="TM_effector"/>
</dbReference>
<dbReference type="EMBL" id="CAEZYR010000223">
    <property type="protein sequence ID" value="CAB4775423.1"/>
    <property type="molecule type" value="Genomic_DNA"/>
</dbReference>
<evidence type="ECO:0000256" key="3">
    <source>
        <dbReference type="ARBA" id="ARBA00022475"/>
    </source>
</evidence>
<dbReference type="PANTHER" id="PTHR23513">
    <property type="entry name" value="INTEGRAL MEMBRANE EFFLUX PROTEIN-RELATED"/>
    <property type="match status" value="1"/>
</dbReference>
<name>A0A6J7J0A7_9ZZZZ</name>
<keyword evidence="5 7" id="KW-1133">Transmembrane helix</keyword>
<evidence type="ECO:0000256" key="7">
    <source>
        <dbReference type="SAM" id="Phobius"/>
    </source>
</evidence>
<reference evidence="10" key="1">
    <citation type="submission" date="2020-05" db="EMBL/GenBank/DDBJ databases">
        <authorList>
            <person name="Chiriac C."/>
            <person name="Salcher M."/>
            <person name="Ghai R."/>
            <person name="Kavagutti S V."/>
        </authorList>
    </citation>
    <scope>NUCLEOTIDE SEQUENCE</scope>
</reference>
<evidence type="ECO:0000256" key="4">
    <source>
        <dbReference type="ARBA" id="ARBA00022692"/>
    </source>
</evidence>
<keyword evidence="4 7" id="KW-0812">Transmembrane</keyword>
<dbReference type="AlphaFoldDB" id="A0A6J7J0A7"/>
<dbReference type="SUPFAM" id="SSF103473">
    <property type="entry name" value="MFS general substrate transporter"/>
    <property type="match status" value="1"/>
</dbReference>
<keyword evidence="6 7" id="KW-0472">Membrane</keyword>
<gene>
    <name evidence="8" type="ORF">UFOPK2754_03337</name>
    <name evidence="9" type="ORF">UFOPK3139_03440</name>
    <name evidence="10" type="ORF">UFOPK3543_02977</name>
</gene>
<organism evidence="10">
    <name type="scientific">freshwater metagenome</name>
    <dbReference type="NCBI Taxonomy" id="449393"/>
    <lineage>
        <taxon>unclassified sequences</taxon>
        <taxon>metagenomes</taxon>
        <taxon>ecological metagenomes</taxon>
    </lineage>
</organism>
<dbReference type="EMBL" id="CAFABA010000283">
    <property type="protein sequence ID" value="CAB4836992.1"/>
    <property type="molecule type" value="Genomic_DNA"/>
</dbReference>
<dbReference type="CDD" id="cd06173">
    <property type="entry name" value="MFS_MefA_like"/>
    <property type="match status" value="1"/>
</dbReference>
<evidence type="ECO:0000313" key="9">
    <source>
        <dbReference type="EMBL" id="CAB4836992.1"/>
    </source>
</evidence>
<evidence type="ECO:0000256" key="2">
    <source>
        <dbReference type="ARBA" id="ARBA00022448"/>
    </source>
</evidence>
<protein>
    <submittedName>
        <fullName evidence="10">Unannotated protein</fullName>
    </submittedName>
</protein>
<sequence>MPERQNRFAAFESWNFRSYFVGQIVSSSGTWMQTFAQVWLVLQITDSSGHLGVTVALQYIPLLLFGAHAGVLADRIDNRRLLIATSFVGGLLALGLGVITHTGNASTWVIDAFALAFGCVTALERPAMQAIVFQLVGAERLASAVGINGIINTAARLVGPSIAGLLIATAGIAACFFVNAASYLVVIGALLFLRKRDLVARPLRAKGAGGLREGLRYVRSNPDVSRPLVVMALVGTLAYNFQTTIPSMVKFGFGRGAGSVAAVMSISAIGSIAGGLVIAGLRLDPRRSLAVSLIGLAIGLALFGAAPNYACFVVVCLPLGFVSSSFLTVNATVLQQATDPAMQGRVMSLHQIAWFGSTPIGALLMGALIEATSTRVPFFVGAASALVCGAVIMRPRRQAGATLVGHGAAASS</sequence>
<feature type="transmembrane region" description="Helical" evidence="7">
    <location>
        <begin position="346"/>
        <end position="369"/>
    </location>
</feature>
<keyword evidence="3" id="KW-1003">Cell membrane</keyword>
<feature type="transmembrane region" description="Helical" evidence="7">
    <location>
        <begin position="81"/>
        <end position="99"/>
    </location>
</feature>
<evidence type="ECO:0000256" key="1">
    <source>
        <dbReference type="ARBA" id="ARBA00004651"/>
    </source>
</evidence>
<keyword evidence="2" id="KW-0813">Transport</keyword>
<proteinExistence type="predicted"/>
<feature type="transmembrane region" description="Helical" evidence="7">
    <location>
        <begin position="288"/>
        <end position="306"/>
    </location>
</feature>
<dbReference type="GO" id="GO:0005886">
    <property type="term" value="C:plasma membrane"/>
    <property type="evidence" value="ECO:0007669"/>
    <property type="project" value="UniProtKB-SubCell"/>
</dbReference>